<dbReference type="Proteomes" id="UP000318405">
    <property type="component" value="Unassembled WGS sequence"/>
</dbReference>
<dbReference type="PANTHER" id="PTHR32308">
    <property type="entry name" value="LYASE BETA SUBUNIT, PUTATIVE (AFU_ORTHOLOGUE AFUA_4G13030)-RELATED"/>
    <property type="match status" value="1"/>
</dbReference>
<name>A0A556AKG2_9BURK</name>
<dbReference type="InterPro" id="IPR011206">
    <property type="entry name" value="Citrate_lyase_beta/mcl1/mcl2"/>
</dbReference>
<feature type="binding site" evidence="4">
    <location>
        <position position="66"/>
    </location>
    <ligand>
        <name>substrate</name>
    </ligand>
</feature>
<feature type="domain" description="HpcH/HpaI aldolase/citrate lyase" evidence="6">
    <location>
        <begin position="6"/>
        <end position="72"/>
    </location>
</feature>
<evidence type="ECO:0000256" key="5">
    <source>
        <dbReference type="PIRSR" id="PIRSR015582-2"/>
    </source>
</evidence>
<comment type="caution">
    <text evidence="7">The sequence shown here is derived from an EMBL/GenBank/DDBJ whole genome shotgun (WGS) entry which is preliminary data.</text>
</comment>
<organism evidence="7 8">
    <name type="scientific">Verticiella sediminum</name>
    <dbReference type="NCBI Taxonomy" id="1247510"/>
    <lineage>
        <taxon>Bacteria</taxon>
        <taxon>Pseudomonadati</taxon>
        <taxon>Pseudomonadota</taxon>
        <taxon>Betaproteobacteria</taxon>
        <taxon>Burkholderiales</taxon>
        <taxon>Alcaligenaceae</taxon>
        <taxon>Verticiella</taxon>
    </lineage>
</organism>
<keyword evidence="8" id="KW-1185">Reference proteome</keyword>
<dbReference type="PIRSF" id="PIRSF015582">
    <property type="entry name" value="Cit_lyase_B"/>
    <property type="match status" value="1"/>
</dbReference>
<gene>
    <name evidence="7" type="ORF">FOZ76_13920</name>
</gene>
<dbReference type="GO" id="GO:0006107">
    <property type="term" value="P:oxaloacetate metabolic process"/>
    <property type="evidence" value="ECO:0007669"/>
    <property type="project" value="TreeGrafter"/>
</dbReference>
<dbReference type="InterPro" id="IPR015813">
    <property type="entry name" value="Pyrv/PenolPyrv_kinase-like_dom"/>
</dbReference>
<evidence type="ECO:0000313" key="8">
    <source>
        <dbReference type="Proteomes" id="UP000318405"/>
    </source>
</evidence>
<dbReference type="InterPro" id="IPR005000">
    <property type="entry name" value="Aldolase/citrate-lyase_domain"/>
</dbReference>
<dbReference type="OrthoDB" id="348111at2"/>
<dbReference type="PANTHER" id="PTHR32308:SF0">
    <property type="entry name" value="HPCH_HPAI ALDOLASE_CITRATE LYASE DOMAIN-CONTAINING PROTEIN"/>
    <property type="match status" value="1"/>
</dbReference>
<dbReference type="EMBL" id="VLTJ01000028">
    <property type="protein sequence ID" value="TSH93360.1"/>
    <property type="molecule type" value="Genomic_DNA"/>
</dbReference>
<proteinExistence type="predicted"/>
<keyword evidence="2 5" id="KW-0479">Metal-binding</keyword>
<evidence type="ECO:0000256" key="2">
    <source>
        <dbReference type="ARBA" id="ARBA00022723"/>
    </source>
</evidence>
<evidence type="ECO:0000259" key="6">
    <source>
        <dbReference type="Pfam" id="PF03328"/>
    </source>
</evidence>
<evidence type="ECO:0000256" key="3">
    <source>
        <dbReference type="ARBA" id="ARBA00022842"/>
    </source>
</evidence>
<evidence type="ECO:0000256" key="4">
    <source>
        <dbReference type="PIRSR" id="PIRSR015582-1"/>
    </source>
</evidence>
<dbReference type="SUPFAM" id="SSF51621">
    <property type="entry name" value="Phosphoenolpyruvate/pyruvate domain"/>
    <property type="match status" value="1"/>
</dbReference>
<reference evidence="7 8" key="1">
    <citation type="submission" date="2019-07" db="EMBL/GenBank/DDBJ databases">
        <title>Qingshengfaniella alkalisoli gen. nov., sp. nov., isolated from saline soil.</title>
        <authorList>
            <person name="Xu L."/>
            <person name="Huang X.-X."/>
            <person name="Sun J.-Q."/>
        </authorList>
    </citation>
    <scope>NUCLEOTIDE SEQUENCE [LARGE SCALE GENOMIC DNA]</scope>
    <source>
        <strain evidence="7 8">DSM 27279</strain>
    </source>
</reference>
<evidence type="ECO:0000313" key="7">
    <source>
        <dbReference type="EMBL" id="TSH93360.1"/>
    </source>
</evidence>
<dbReference type="Pfam" id="PF03328">
    <property type="entry name" value="HpcH_HpaI"/>
    <property type="match status" value="1"/>
</dbReference>
<dbReference type="InterPro" id="IPR040442">
    <property type="entry name" value="Pyrv_kinase-like_dom_sf"/>
</dbReference>
<sequence length="262" mass="27731">MRPIHSMLFIPAHKLDWVRKVARHGPDAVIPDLEDAVPPALKDETRALTRVAIPLLRDMGIAPFVRINAWHEGGSADGMPLGSVGILPLPETAIGLYDARQLAAASRRCQALMALVGGPVSGDVSRAMGFLPTLECTEQRYLASKTVLDSRTGGASYPMASIIGTRLDDLDAVRLLCRRATALGFAGAVPIHPAHAGVANEVFAPTPADIDHATGLLHTLADAEAAGSGAVSYRGQMIDHAMRAQAQQILALARRRVLPPTA</sequence>
<dbReference type="Gene3D" id="3.20.20.60">
    <property type="entry name" value="Phosphoenolpyruvate-binding domains"/>
    <property type="match status" value="2"/>
</dbReference>
<feature type="binding site" evidence="4">
    <location>
        <position position="91"/>
    </location>
    <ligand>
        <name>substrate</name>
    </ligand>
</feature>
<comment type="cofactor">
    <cofactor evidence="1">
        <name>Mg(2+)</name>
        <dbReference type="ChEBI" id="CHEBI:18420"/>
    </cofactor>
</comment>
<dbReference type="RefSeq" id="WP_143948878.1">
    <property type="nucleotide sequence ID" value="NZ_BAABMB010000006.1"/>
</dbReference>
<feature type="binding site" evidence="5">
    <location>
        <position position="123"/>
    </location>
    <ligand>
        <name>Mg(2+)</name>
        <dbReference type="ChEBI" id="CHEBI:18420"/>
    </ligand>
</feature>
<feature type="binding site" evidence="5">
    <location>
        <position position="91"/>
    </location>
    <ligand>
        <name>Mg(2+)</name>
        <dbReference type="ChEBI" id="CHEBI:18420"/>
    </ligand>
</feature>
<protein>
    <recommendedName>
        <fullName evidence="6">HpcH/HpaI aldolase/citrate lyase domain-containing protein</fullName>
    </recommendedName>
</protein>
<evidence type="ECO:0000256" key="1">
    <source>
        <dbReference type="ARBA" id="ARBA00001946"/>
    </source>
</evidence>
<dbReference type="GO" id="GO:0000287">
    <property type="term" value="F:magnesium ion binding"/>
    <property type="evidence" value="ECO:0007669"/>
    <property type="project" value="TreeGrafter"/>
</dbReference>
<dbReference type="AlphaFoldDB" id="A0A556AKG2"/>
<accession>A0A556AKG2</accession>
<keyword evidence="3 5" id="KW-0460">Magnesium</keyword>
<dbReference type="GO" id="GO:0003824">
    <property type="term" value="F:catalytic activity"/>
    <property type="evidence" value="ECO:0007669"/>
    <property type="project" value="InterPro"/>
</dbReference>